<protein>
    <submittedName>
        <fullName evidence="12">Iron(III) transport system ATP-binding protein</fullName>
    </submittedName>
</protein>
<keyword evidence="1" id="KW-0813">Transport</keyword>
<dbReference type="EMBL" id="PYAV01000014">
    <property type="protein sequence ID" value="PSL42604.1"/>
    <property type="molecule type" value="Genomic_DNA"/>
</dbReference>
<dbReference type="InterPro" id="IPR015853">
    <property type="entry name" value="ABC_transpr_FbpC"/>
</dbReference>
<gene>
    <name evidence="12" type="ORF">B0H94_11478</name>
</gene>
<comment type="caution">
    <text evidence="12">The sequence shown here is derived from an EMBL/GenBank/DDBJ whole genome shotgun (WGS) entry which is preliminary data.</text>
</comment>
<evidence type="ECO:0000256" key="8">
    <source>
        <dbReference type="ARBA" id="ARBA00023004"/>
    </source>
</evidence>
<dbReference type="Pfam" id="PF00005">
    <property type="entry name" value="ABC_tran"/>
    <property type="match status" value="1"/>
</dbReference>
<dbReference type="PROSITE" id="PS50893">
    <property type="entry name" value="ABC_TRANSPORTER_2"/>
    <property type="match status" value="1"/>
</dbReference>
<keyword evidence="7" id="KW-1278">Translocase</keyword>
<dbReference type="AlphaFoldDB" id="A0A2P8H8R8"/>
<dbReference type="PANTHER" id="PTHR42781:SF5">
    <property type="entry name" value="PUTRESCINE TRANSPORT ATP-BINDING PROTEIN POTG"/>
    <property type="match status" value="1"/>
</dbReference>
<dbReference type="SMART" id="SM00382">
    <property type="entry name" value="AAA"/>
    <property type="match status" value="1"/>
</dbReference>
<dbReference type="InterPro" id="IPR003593">
    <property type="entry name" value="AAA+_ATPase"/>
</dbReference>
<dbReference type="OrthoDB" id="9790614at2"/>
<evidence type="ECO:0000256" key="9">
    <source>
        <dbReference type="ARBA" id="ARBA00023065"/>
    </source>
</evidence>
<evidence type="ECO:0000313" key="12">
    <source>
        <dbReference type="EMBL" id="PSL42604.1"/>
    </source>
</evidence>
<keyword evidence="9" id="KW-0406">Ion transport</keyword>
<name>A0A2P8H8R8_9BACI</name>
<dbReference type="InterPro" id="IPR027417">
    <property type="entry name" value="P-loop_NTPase"/>
</dbReference>
<evidence type="ECO:0000256" key="10">
    <source>
        <dbReference type="ARBA" id="ARBA00023136"/>
    </source>
</evidence>
<dbReference type="RefSeq" id="WP_106589677.1">
    <property type="nucleotide sequence ID" value="NZ_PYAV01000014.1"/>
</dbReference>
<reference evidence="12 13" key="1">
    <citation type="submission" date="2018-03" db="EMBL/GenBank/DDBJ databases">
        <title>Genomic Encyclopedia of Type Strains, Phase III (KMG-III): the genomes of soil and plant-associated and newly described type strains.</title>
        <authorList>
            <person name="Whitman W."/>
        </authorList>
    </citation>
    <scope>NUCLEOTIDE SEQUENCE [LARGE SCALE GENOMIC DNA]</scope>
    <source>
        <strain evidence="12 13">CGMCC 1.07653</strain>
    </source>
</reference>
<dbReference type="InterPro" id="IPR003439">
    <property type="entry name" value="ABC_transporter-like_ATP-bd"/>
</dbReference>
<dbReference type="InterPro" id="IPR017871">
    <property type="entry name" value="ABC_transporter-like_CS"/>
</dbReference>
<dbReference type="PANTHER" id="PTHR42781">
    <property type="entry name" value="SPERMIDINE/PUTRESCINE IMPORT ATP-BINDING PROTEIN POTA"/>
    <property type="match status" value="1"/>
</dbReference>
<organism evidence="12 13">
    <name type="scientific">Salsuginibacillus halophilus</name>
    <dbReference type="NCBI Taxonomy" id="517424"/>
    <lineage>
        <taxon>Bacteria</taxon>
        <taxon>Bacillati</taxon>
        <taxon>Bacillota</taxon>
        <taxon>Bacilli</taxon>
        <taxon>Bacillales</taxon>
        <taxon>Bacillaceae</taxon>
        <taxon>Salsuginibacillus</taxon>
    </lineage>
</organism>
<evidence type="ECO:0000256" key="4">
    <source>
        <dbReference type="ARBA" id="ARBA00022519"/>
    </source>
</evidence>
<accession>A0A2P8H8R8</accession>
<keyword evidence="6 12" id="KW-0067">ATP-binding</keyword>
<dbReference type="CDD" id="cd03259">
    <property type="entry name" value="ABC_Carb_Solutes_like"/>
    <property type="match status" value="1"/>
</dbReference>
<dbReference type="PROSITE" id="PS00211">
    <property type="entry name" value="ABC_TRANSPORTER_1"/>
    <property type="match status" value="1"/>
</dbReference>
<dbReference type="InterPro" id="IPR050093">
    <property type="entry name" value="ABC_SmlMolc_Importer"/>
</dbReference>
<dbReference type="GO" id="GO:0005524">
    <property type="term" value="F:ATP binding"/>
    <property type="evidence" value="ECO:0007669"/>
    <property type="project" value="UniProtKB-KW"/>
</dbReference>
<dbReference type="GO" id="GO:0015408">
    <property type="term" value="F:ABC-type ferric iron transporter activity"/>
    <property type="evidence" value="ECO:0007669"/>
    <property type="project" value="InterPro"/>
</dbReference>
<dbReference type="Gene3D" id="3.40.50.300">
    <property type="entry name" value="P-loop containing nucleotide triphosphate hydrolases"/>
    <property type="match status" value="1"/>
</dbReference>
<evidence type="ECO:0000256" key="6">
    <source>
        <dbReference type="ARBA" id="ARBA00022840"/>
    </source>
</evidence>
<keyword evidence="10" id="KW-0472">Membrane</keyword>
<keyword evidence="4" id="KW-0997">Cell inner membrane</keyword>
<keyword evidence="5" id="KW-0547">Nucleotide-binding</keyword>
<feature type="domain" description="ABC transporter" evidence="11">
    <location>
        <begin position="4"/>
        <end position="234"/>
    </location>
</feature>
<evidence type="ECO:0000259" key="11">
    <source>
        <dbReference type="PROSITE" id="PS50893"/>
    </source>
</evidence>
<sequence>MSELHVNELSHRYRGVEVLQSISFSLAPGEIFALMGGSGTGKSTLLKCLAGLEKQHTGTITLGGQTMDETTAAKRPVVLMFQDALLFPHMTLRENVAYALKTRGVKRQVRSDQAAVFLEKVGMLHAAERLPEQCSGGEKQRVALARALIAQPALLLLDEPFASLDETLRFQMLRWAKSLLKEAGTTAVFVTHAKDEAVAMGDTIGVMHEGRLFEKGSPAALARRPLYGPTADALGDGVRIGSTFVPASAVKVHRFTSNDDDAGWKAQVQSLFQTHGQLLVCLEVAGAAQALTIPAPFQMAEGEWLYISADSDSLVELAEQRGEHDETK</sequence>
<dbReference type="GO" id="GO:0016020">
    <property type="term" value="C:membrane"/>
    <property type="evidence" value="ECO:0007669"/>
    <property type="project" value="InterPro"/>
</dbReference>
<keyword evidence="3" id="KW-0410">Iron transport</keyword>
<keyword evidence="8" id="KW-0408">Iron</keyword>
<evidence type="ECO:0000256" key="2">
    <source>
        <dbReference type="ARBA" id="ARBA00022475"/>
    </source>
</evidence>
<evidence type="ECO:0000256" key="5">
    <source>
        <dbReference type="ARBA" id="ARBA00022741"/>
    </source>
</evidence>
<evidence type="ECO:0000256" key="3">
    <source>
        <dbReference type="ARBA" id="ARBA00022496"/>
    </source>
</evidence>
<proteinExistence type="predicted"/>
<dbReference type="GO" id="GO:0016887">
    <property type="term" value="F:ATP hydrolysis activity"/>
    <property type="evidence" value="ECO:0007669"/>
    <property type="project" value="InterPro"/>
</dbReference>
<evidence type="ECO:0000256" key="7">
    <source>
        <dbReference type="ARBA" id="ARBA00022967"/>
    </source>
</evidence>
<evidence type="ECO:0000256" key="1">
    <source>
        <dbReference type="ARBA" id="ARBA00022448"/>
    </source>
</evidence>
<dbReference type="Proteomes" id="UP000242310">
    <property type="component" value="Unassembled WGS sequence"/>
</dbReference>
<evidence type="ECO:0000313" key="13">
    <source>
        <dbReference type="Proteomes" id="UP000242310"/>
    </source>
</evidence>
<keyword evidence="13" id="KW-1185">Reference proteome</keyword>
<dbReference type="SUPFAM" id="SSF52540">
    <property type="entry name" value="P-loop containing nucleoside triphosphate hydrolases"/>
    <property type="match status" value="1"/>
</dbReference>
<keyword evidence="2" id="KW-1003">Cell membrane</keyword>